<dbReference type="EMBL" id="WWVQ01000005">
    <property type="protein sequence ID" value="MZL32265.1"/>
    <property type="molecule type" value="Genomic_DNA"/>
</dbReference>
<sequence>MKVTLTEMHSIRDAIRTMYMSKRTWNGEIEQQLKEMVDHCTDRYGRPLDLPEDDELKIKFDKEVAKLLKWGQKHITMLRFEDISVVVEGLHRGATDDLDSHAKRMDNRIIRSSTRLADYHEGEVSEWYEDKIITWDEVLKYLGTKIPGEISYYGDTYVRSNNGFIKKGLENNKDVKRGLYPLAIPMNFTFKINITELAHIYVERGSKDGGAHGTAAPELQIMIEDLINQIESWYPGINRELLLKIASNNV</sequence>
<comment type="caution">
    <text evidence="1">The sequence shown here is derived from an EMBL/GenBank/DDBJ whole genome shotgun (WGS) entry which is preliminary data.</text>
</comment>
<name>A0A6L8SZ38_9FIRM</name>
<dbReference type="GO" id="GO:0050797">
    <property type="term" value="F:thymidylate synthase (FAD) activity"/>
    <property type="evidence" value="ECO:0007669"/>
    <property type="project" value="InterPro"/>
</dbReference>
<reference evidence="1 2" key="1">
    <citation type="journal article" date="2019" name="Nat. Med.">
        <title>A library of human gut bacterial isolates paired with longitudinal multiomics data enables mechanistic microbiome research.</title>
        <authorList>
            <person name="Poyet M."/>
            <person name="Groussin M."/>
            <person name="Gibbons S.M."/>
            <person name="Avila-Pacheco J."/>
            <person name="Jiang X."/>
            <person name="Kearney S.M."/>
            <person name="Perrotta A.R."/>
            <person name="Berdy B."/>
            <person name="Zhao S."/>
            <person name="Lieberman T.D."/>
            <person name="Swanson P.K."/>
            <person name="Smith M."/>
            <person name="Roesemann S."/>
            <person name="Alexander J.E."/>
            <person name="Rich S.A."/>
            <person name="Livny J."/>
            <person name="Vlamakis H."/>
            <person name="Clish C."/>
            <person name="Bullock K."/>
            <person name="Deik A."/>
            <person name="Scott J."/>
            <person name="Pierce K.A."/>
            <person name="Xavier R.J."/>
            <person name="Alm E.J."/>
        </authorList>
    </citation>
    <scope>NUCLEOTIDE SEQUENCE [LARGE SCALE GENOMIC DNA]</scope>
    <source>
        <strain evidence="1 2">BIOML-A1</strain>
    </source>
</reference>
<organism evidence="1 2">
    <name type="scientific">Blautia wexlerae</name>
    <dbReference type="NCBI Taxonomy" id="418240"/>
    <lineage>
        <taxon>Bacteria</taxon>
        <taxon>Bacillati</taxon>
        <taxon>Bacillota</taxon>
        <taxon>Clostridia</taxon>
        <taxon>Lachnospirales</taxon>
        <taxon>Lachnospiraceae</taxon>
        <taxon>Blautia</taxon>
    </lineage>
</organism>
<dbReference type="RefSeq" id="WP_161233385.1">
    <property type="nucleotide sequence ID" value="NZ_JBDGAG010000006.1"/>
</dbReference>
<dbReference type="PROSITE" id="PS51331">
    <property type="entry name" value="THYX"/>
    <property type="match status" value="1"/>
</dbReference>
<dbReference type="GO" id="GO:0006231">
    <property type="term" value="P:dTMP biosynthetic process"/>
    <property type="evidence" value="ECO:0007669"/>
    <property type="project" value="InterPro"/>
</dbReference>
<dbReference type="GO" id="GO:0050660">
    <property type="term" value="F:flavin adenine dinucleotide binding"/>
    <property type="evidence" value="ECO:0007669"/>
    <property type="project" value="InterPro"/>
</dbReference>
<evidence type="ECO:0000313" key="1">
    <source>
        <dbReference type="EMBL" id="MZL32265.1"/>
    </source>
</evidence>
<protein>
    <submittedName>
        <fullName evidence="1">Uncharacterized protein</fullName>
    </submittedName>
</protein>
<dbReference type="Proteomes" id="UP000477285">
    <property type="component" value="Unassembled WGS sequence"/>
</dbReference>
<dbReference type="AlphaFoldDB" id="A0A6L8SZ38"/>
<dbReference type="Gene3D" id="3.30.1360.170">
    <property type="match status" value="1"/>
</dbReference>
<gene>
    <name evidence="1" type="ORF">GT728_03395</name>
</gene>
<dbReference type="InterPro" id="IPR003669">
    <property type="entry name" value="Thymidylate_synthase_ThyX"/>
</dbReference>
<dbReference type="InterPro" id="IPR036098">
    <property type="entry name" value="Thymidylate_synthase_ThyX_sf"/>
</dbReference>
<evidence type="ECO:0000313" key="2">
    <source>
        <dbReference type="Proteomes" id="UP000477285"/>
    </source>
</evidence>
<accession>A0A6L8SZ38</accession>
<proteinExistence type="predicted"/>